<accession>A0A498JH08</accession>
<feature type="compositionally biased region" description="Pro residues" evidence="6">
    <location>
        <begin position="48"/>
        <end position="65"/>
    </location>
</feature>
<evidence type="ECO:0000256" key="2">
    <source>
        <dbReference type="ARBA" id="ARBA00009626"/>
    </source>
</evidence>
<organism evidence="7 8">
    <name type="scientific">Malus domestica</name>
    <name type="common">Apple</name>
    <name type="synonym">Pyrus malus</name>
    <dbReference type="NCBI Taxonomy" id="3750"/>
    <lineage>
        <taxon>Eukaryota</taxon>
        <taxon>Viridiplantae</taxon>
        <taxon>Streptophyta</taxon>
        <taxon>Embryophyta</taxon>
        <taxon>Tracheophyta</taxon>
        <taxon>Spermatophyta</taxon>
        <taxon>Magnoliopsida</taxon>
        <taxon>eudicotyledons</taxon>
        <taxon>Gunneridae</taxon>
        <taxon>Pentapetalae</taxon>
        <taxon>rosids</taxon>
        <taxon>fabids</taxon>
        <taxon>Rosales</taxon>
        <taxon>Rosaceae</taxon>
        <taxon>Amygdaloideae</taxon>
        <taxon>Maleae</taxon>
        <taxon>Malus</taxon>
    </lineage>
</organism>
<gene>
    <name evidence="7" type="ORF">DVH24_011986</name>
</gene>
<evidence type="ECO:0000313" key="7">
    <source>
        <dbReference type="EMBL" id="RXH92962.1"/>
    </source>
</evidence>
<evidence type="ECO:0000256" key="1">
    <source>
        <dbReference type="ARBA" id="ARBA00004123"/>
    </source>
</evidence>
<dbReference type="GO" id="GO:0003712">
    <property type="term" value="F:transcription coregulator activity"/>
    <property type="evidence" value="ECO:0007669"/>
    <property type="project" value="InterPro"/>
</dbReference>
<protein>
    <recommendedName>
        <fullName evidence="9">Mediator of RNA polymerase II transcription subunit 4</fullName>
    </recommendedName>
</protein>
<dbReference type="GO" id="GO:0016592">
    <property type="term" value="C:mediator complex"/>
    <property type="evidence" value="ECO:0007669"/>
    <property type="project" value="InterPro"/>
</dbReference>
<evidence type="ECO:0008006" key="9">
    <source>
        <dbReference type="Google" id="ProtNLM"/>
    </source>
</evidence>
<evidence type="ECO:0000256" key="6">
    <source>
        <dbReference type="SAM" id="MobiDB-lite"/>
    </source>
</evidence>
<keyword evidence="5" id="KW-0539">Nucleus</keyword>
<proteinExistence type="inferred from homology"/>
<keyword evidence="4" id="KW-0804">Transcription</keyword>
<dbReference type="EMBL" id="RDQH01000333">
    <property type="protein sequence ID" value="RXH92962.1"/>
    <property type="molecule type" value="Genomic_DNA"/>
</dbReference>
<dbReference type="PANTHER" id="PTHR13208:SF2">
    <property type="entry name" value="MEDIATOR OF RNA POLYMERASE II TRANSCRIPTION SUBUNIT 4"/>
    <property type="match status" value="1"/>
</dbReference>
<reference evidence="7 8" key="1">
    <citation type="submission" date="2018-10" db="EMBL/GenBank/DDBJ databases">
        <title>A high-quality apple genome assembly.</title>
        <authorList>
            <person name="Hu J."/>
        </authorList>
    </citation>
    <scope>NUCLEOTIDE SEQUENCE [LARGE SCALE GENOMIC DNA]</scope>
    <source>
        <strain evidence="8">cv. HFTH1</strain>
        <tissue evidence="7">Young leaf</tissue>
    </source>
</reference>
<dbReference type="GO" id="GO:0070847">
    <property type="term" value="C:core mediator complex"/>
    <property type="evidence" value="ECO:0007669"/>
    <property type="project" value="TreeGrafter"/>
</dbReference>
<dbReference type="InterPro" id="IPR019258">
    <property type="entry name" value="Mediator_Med4"/>
</dbReference>
<comment type="caution">
    <text evidence="7">The sequence shown here is derived from an EMBL/GenBank/DDBJ whole genome shotgun (WGS) entry which is preliminary data.</text>
</comment>
<evidence type="ECO:0000256" key="4">
    <source>
        <dbReference type="ARBA" id="ARBA00023163"/>
    </source>
</evidence>
<dbReference type="GO" id="GO:0006357">
    <property type="term" value="P:regulation of transcription by RNA polymerase II"/>
    <property type="evidence" value="ECO:0007669"/>
    <property type="project" value="InterPro"/>
</dbReference>
<dbReference type="AlphaFoldDB" id="A0A498JH08"/>
<sequence>MQAMLEPTPPEPTNQLPNLGALQGLLPPNITVPSGWKPGMPVELPTEFPVPPPGWKPGDPVPLPVPRVEDQQLRPNAHPAVHKPPATIQVQHVELDILDPDDDSDYSTEDGSSDDDE</sequence>
<evidence type="ECO:0000313" key="8">
    <source>
        <dbReference type="Proteomes" id="UP000290289"/>
    </source>
</evidence>
<comment type="subcellular location">
    <subcellularLocation>
        <location evidence="1">Nucleus</location>
    </subcellularLocation>
</comment>
<comment type="similarity">
    <text evidence="2">Belongs to the Mediator complex subunit 4 family.</text>
</comment>
<evidence type="ECO:0000256" key="5">
    <source>
        <dbReference type="ARBA" id="ARBA00023242"/>
    </source>
</evidence>
<name>A0A498JH08_MALDO</name>
<keyword evidence="3" id="KW-0805">Transcription regulation</keyword>
<keyword evidence="8" id="KW-1185">Reference proteome</keyword>
<dbReference type="Proteomes" id="UP000290289">
    <property type="component" value="Chromosome 7"/>
</dbReference>
<feature type="region of interest" description="Disordered" evidence="6">
    <location>
        <begin position="43"/>
        <end position="67"/>
    </location>
</feature>
<feature type="region of interest" description="Disordered" evidence="6">
    <location>
        <begin position="96"/>
        <end position="117"/>
    </location>
</feature>
<evidence type="ECO:0000256" key="3">
    <source>
        <dbReference type="ARBA" id="ARBA00023015"/>
    </source>
</evidence>
<feature type="region of interest" description="Disordered" evidence="6">
    <location>
        <begin position="1"/>
        <end position="21"/>
    </location>
</feature>
<dbReference type="PANTHER" id="PTHR13208">
    <property type="entry name" value="MEDIATOR OF RNA POLYMERASE II TRANSCRIPTION SUBUNIT 4"/>
    <property type="match status" value="1"/>
</dbReference>